<keyword evidence="3" id="KW-0808">Transferase</keyword>
<evidence type="ECO:0000256" key="1">
    <source>
        <dbReference type="ARBA" id="ARBA00007274"/>
    </source>
</evidence>
<keyword evidence="4" id="KW-1185">Reference proteome</keyword>
<dbReference type="SUPFAM" id="SSF51161">
    <property type="entry name" value="Trimeric LpxA-like enzymes"/>
    <property type="match status" value="1"/>
</dbReference>
<evidence type="ECO:0000313" key="3">
    <source>
        <dbReference type="EMBL" id="QDU34389.1"/>
    </source>
</evidence>
<dbReference type="KEGG" id="pcor:KS4_24570"/>
<dbReference type="AlphaFoldDB" id="A0A517YW02"/>
<sequence>MDSKYKPKLKLAAQMVGLLRAAPTLINYRIASKIIDKNRAFSLAAESVAAIPGLVGVYARYAFYKQTLAHCGKDVCFGYMSIISKPDSRIGEAVCIGRHVSIGLVDIGHHSYISDDSQILSGRHQHGSHTSEDRHEQEVCYTRVIIGSGSWIGANAVIMDNVGRSTIVGAGSVVTKPIKPHDKVVGVPARSVKVIPKPKANPTSSSQSKSENQTSSLRLRPAA</sequence>
<gene>
    <name evidence="3" type="primary">cysE_2</name>
    <name evidence="3" type="ORF">KS4_24570</name>
</gene>
<accession>A0A517YW02</accession>
<dbReference type="PANTHER" id="PTHR43300">
    <property type="entry name" value="ACETYLTRANSFERASE"/>
    <property type="match status" value="1"/>
</dbReference>
<evidence type="ECO:0000313" key="4">
    <source>
        <dbReference type="Proteomes" id="UP000317369"/>
    </source>
</evidence>
<proteinExistence type="inferred from homology"/>
<dbReference type="EC" id="2.3.1.30" evidence="3"/>
<feature type="compositionally biased region" description="Low complexity" evidence="2">
    <location>
        <begin position="203"/>
        <end position="216"/>
    </location>
</feature>
<dbReference type="Proteomes" id="UP000317369">
    <property type="component" value="Chromosome"/>
</dbReference>
<dbReference type="Gene3D" id="2.160.10.10">
    <property type="entry name" value="Hexapeptide repeat proteins"/>
    <property type="match status" value="1"/>
</dbReference>
<dbReference type="InterPro" id="IPR050179">
    <property type="entry name" value="Trans_hexapeptide_repeat"/>
</dbReference>
<protein>
    <submittedName>
        <fullName evidence="3">Serine acetyltransferase</fullName>
        <ecNumber evidence="3">2.3.1.30</ecNumber>
    </submittedName>
</protein>
<dbReference type="GO" id="GO:0009001">
    <property type="term" value="F:serine O-acetyltransferase activity"/>
    <property type="evidence" value="ECO:0007669"/>
    <property type="project" value="UniProtKB-EC"/>
</dbReference>
<dbReference type="RefSeq" id="WP_145078164.1">
    <property type="nucleotide sequence ID" value="NZ_CP036425.1"/>
</dbReference>
<dbReference type="InterPro" id="IPR011004">
    <property type="entry name" value="Trimer_LpxA-like_sf"/>
</dbReference>
<dbReference type="EMBL" id="CP036425">
    <property type="protein sequence ID" value="QDU34389.1"/>
    <property type="molecule type" value="Genomic_DNA"/>
</dbReference>
<dbReference type="OrthoDB" id="272049at2"/>
<dbReference type="CDD" id="cd04647">
    <property type="entry name" value="LbH_MAT_like"/>
    <property type="match status" value="1"/>
</dbReference>
<feature type="region of interest" description="Disordered" evidence="2">
    <location>
        <begin position="189"/>
        <end position="223"/>
    </location>
</feature>
<keyword evidence="3" id="KW-0012">Acyltransferase</keyword>
<name>A0A517YW02_9BACT</name>
<reference evidence="3 4" key="1">
    <citation type="submission" date="2019-02" db="EMBL/GenBank/DDBJ databases">
        <title>Deep-cultivation of Planctomycetes and their phenomic and genomic characterization uncovers novel biology.</title>
        <authorList>
            <person name="Wiegand S."/>
            <person name="Jogler M."/>
            <person name="Boedeker C."/>
            <person name="Pinto D."/>
            <person name="Vollmers J."/>
            <person name="Rivas-Marin E."/>
            <person name="Kohn T."/>
            <person name="Peeters S.H."/>
            <person name="Heuer A."/>
            <person name="Rast P."/>
            <person name="Oberbeckmann S."/>
            <person name="Bunk B."/>
            <person name="Jeske O."/>
            <person name="Meyerdierks A."/>
            <person name="Storesund J.E."/>
            <person name="Kallscheuer N."/>
            <person name="Luecker S."/>
            <person name="Lage O.M."/>
            <person name="Pohl T."/>
            <person name="Merkel B.J."/>
            <person name="Hornburger P."/>
            <person name="Mueller R.-W."/>
            <person name="Bruemmer F."/>
            <person name="Labrenz M."/>
            <person name="Spormann A.M."/>
            <person name="Op den Camp H."/>
            <person name="Overmann J."/>
            <person name="Amann R."/>
            <person name="Jetten M.S.M."/>
            <person name="Mascher T."/>
            <person name="Medema M.H."/>
            <person name="Devos D.P."/>
            <person name="Kaster A.-K."/>
            <person name="Ovreas L."/>
            <person name="Rohde M."/>
            <person name="Galperin M.Y."/>
            <person name="Jogler C."/>
        </authorList>
    </citation>
    <scope>NUCLEOTIDE SEQUENCE [LARGE SCALE GENOMIC DNA]</scope>
    <source>
        <strain evidence="3 4">KS4</strain>
    </source>
</reference>
<comment type="similarity">
    <text evidence="1">Belongs to the transferase hexapeptide repeat family.</text>
</comment>
<evidence type="ECO:0000256" key="2">
    <source>
        <dbReference type="SAM" id="MobiDB-lite"/>
    </source>
</evidence>
<organism evidence="3 4">
    <name type="scientific">Poriferisphaera corsica</name>
    <dbReference type="NCBI Taxonomy" id="2528020"/>
    <lineage>
        <taxon>Bacteria</taxon>
        <taxon>Pseudomonadati</taxon>
        <taxon>Planctomycetota</taxon>
        <taxon>Phycisphaerae</taxon>
        <taxon>Phycisphaerales</taxon>
        <taxon>Phycisphaeraceae</taxon>
        <taxon>Poriferisphaera</taxon>
    </lineage>
</organism>